<feature type="compositionally biased region" description="Basic residues" evidence="7">
    <location>
        <begin position="34"/>
        <end position="50"/>
    </location>
</feature>
<proteinExistence type="predicted"/>
<dbReference type="InterPro" id="IPR044607">
    <property type="entry name" value="RKD-like"/>
</dbReference>
<keyword evidence="5" id="KW-0804">Transcription</keyword>
<evidence type="ECO:0000259" key="8">
    <source>
        <dbReference type="PROSITE" id="PS51519"/>
    </source>
</evidence>
<evidence type="ECO:0000256" key="6">
    <source>
        <dbReference type="ARBA" id="ARBA00023242"/>
    </source>
</evidence>
<reference evidence="9" key="1">
    <citation type="submission" date="2020-02" db="EMBL/GenBank/DDBJ databases">
        <authorList>
            <person name="Scholz U."/>
            <person name="Mascher M."/>
            <person name="Fiebig A."/>
        </authorList>
    </citation>
    <scope>NUCLEOTIDE SEQUENCE</scope>
</reference>
<gene>
    <name evidence="9" type="ORF">SI8410_17020868</name>
</gene>
<dbReference type="EMBL" id="LR746280">
    <property type="protein sequence ID" value="CAA7410190.1"/>
    <property type="molecule type" value="Genomic_DNA"/>
</dbReference>
<protein>
    <recommendedName>
        <fullName evidence="8">RWP-RK domain-containing protein</fullName>
    </recommendedName>
</protein>
<dbReference type="GO" id="GO:0003677">
    <property type="term" value="F:DNA binding"/>
    <property type="evidence" value="ECO:0007669"/>
    <property type="project" value="UniProtKB-KW"/>
</dbReference>
<evidence type="ECO:0000256" key="3">
    <source>
        <dbReference type="ARBA" id="ARBA00023054"/>
    </source>
</evidence>
<evidence type="ECO:0000256" key="1">
    <source>
        <dbReference type="ARBA" id="ARBA00004049"/>
    </source>
</evidence>
<accession>A0A7I8LK71</accession>
<dbReference type="PANTHER" id="PTHR46373">
    <property type="entry name" value="PROTEIN RKD4"/>
    <property type="match status" value="1"/>
</dbReference>
<dbReference type="GO" id="GO:0003700">
    <property type="term" value="F:DNA-binding transcription factor activity"/>
    <property type="evidence" value="ECO:0007669"/>
    <property type="project" value="InterPro"/>
</dbReference>
<organism evidence="9 10">
    <name type="scientific">Spirodela intermedia</name>
    <name type="common">Intermediate duckweed</name>
    <dbReference type="NCBI Taxonomy" id="51605"/>
    <lineage>
        <taxon>Eukaryota</taxon>
        <taxon>Viridiplantae</taxon>
        <taxon>Streptophyta</taxon>
        <taxon>Embryophyta</taxon>
        <taxon>Tracheophyta</taxon>
        <taxon>Spermatophyta</taxon>
        <taxon>Magnoliopsida</taxon>
        <taxon>Liliopsida</taxon>
        <taxon>Araceae</taxon>
        <taxon>Lemnoideae</taxon>
        <taxon>Spirodela</taxon>
    </lineage>
</organism>
<feature type="domain" description="RWP-RK" evidence="8">
    <location>
        <begin position="64"/>
        <end position="148"/>
    </location>
</feature>
<keyword evidence="3" id="KW-0175">Coiled coil</keyword>
<keyword evidence="10" id="KW-1185">Reference proteome</keyword>
<dbReference type="Proteomes" id="UP000663760">
    <property type="component" value="Chromosome 17"/>
</dbReference>
<dbReference type="PANTHER" id="PTHR46373:SF2">
    <property type="entry name" value="RWP-RK DOMAIN-CONTAINING PROTEIN"/>
    <property type="match status" value="1"/>
</dbReference>
<keyword evidence="6" id="KW-0539">Nucleus</keyword>
<feature type="region of interest" description="Disordered" evidence="7">
    <location>
        <begin position="25"/>
        <end position="77"/>
    </location>
</feature>
<name>A0A7I8LK71_SPIIN</name>
<dbReference type="PROSITE" id="PS51519">
    <property type="entry name" value="RWP_RK"/>
    <property type="match status" value="1"/>
</dbReference>
<comment type="function">
    <text evidence="1">Putative transcription factor.</text>
</comment>
<evidence type="ECO:0000313" key="9">
    <source>
        <dbReference type="EMBL" id="CAA7410190.1"/>
    </source>
</evidence>
<sequence length="202" mass="23198">MDDDFNFNFDSFILEEAALLDFNVETPPAAPAPSHHHHHHHHHQRHHSAALRHPGEGESEEEEGSSALKKAAPARPRTSSIAFEDVSKFFYMPITEAAKAMRVGLTVLKKRCRELGISRWPHRKMKSLNSLIHNVQELGKGVAMEDSIRREIETLEEHKRLLEMMPEMQLTERTKKLRQACFKANFKKRRASQIPSPRSLSV</sequence>
<evidence type="ECO:0000256" key="5">
    <source>
        <dbReference type="ARBA" id="ARBA00023163"/>
    </source>
</evidence>
<keyword evidence="2" id="KW-0805">Transcription regulation</keyword>
<evidence type="ECO:0000256" key="4">
    <source>
        <dbReference type="ARBA" id="ARBA00023125"/>
    </source>
</evidence>
<dbReference type="Pfam" id="PF02042">
    <property type="entry name" value="RWP-RK"/>
    <property type="match status" value="1"/>
</dbReference>
<evidence type="ECO:0000256" key="2">
    <source>
        <dbReference type="ARBA" id="ARBA00023015"/>
    </source>
</evidence>
<dbReference type="InterPro" id="IPR003035">
    <property type="entry name" value="RWP-RK_dom"/>
</dbReference>
<dbReference type="AlphaFoldDB" id="A0A7I8LK71"/>
<keyword evidence="4" id="KW-0238">DNA-binding</keyword>
<dbReference type="OrthoDB" id="6270329at2759"/>
<evidence type="ECO:0000256" key="7">
    <source>
        <dbReference type="SAM" id="MobiDB-lite"/>
    </source>
</evidence>
<evidence type="ECO:0000313" key="10">
    <source>
        <dbReference type="Proteomes" id="UP000663760"/>
    </source>
</evidence>